<evidence type="ECO:0000313" key="2">
    <source>
        <dbReference type="Proteomes" id="UP001153678"/>
    </source>
</evidence>
<proteinExistence type="predicted"/>
<comment type="caution">
    <text evidence="1">The sequence shown here is derived from an EMBL/GenBank/DDBJ whole genome shotgun (WGS) entry which is preliminary data.</text>
</comment>
<feature type="non-terminal residue" evidence="1">
    <location>
        <position position="1"/>
    </location>
</feature>
<dbReference type="EMBL" id="CAMKVN010017002">
    <property type="protein sequence ID" value="CAI2197750.1"/>
    <property type="molecule type" value="Genomic_DNA"/>
</dbReference>
<accession>A0A9W4X655</accession>
<dbReference type="AlphaFoldDB" id="A0A9W4X655"/>
<reference evidence="1" key="1">
    <citation type="submission" date="2022-08" db="EMBL/GenBank/DDBJ databases">
        <authorList>
            <person name="Kallberg Y."/>
            <person name="Tangrot J."/>
            <person name="Rosling A."/>
        </authorList>
    </citation>
    <scope>NUCLEOTIDE SEQUENCE</scope>
    <source>
        <strain evidence="1">Wild A</strain>
    </source>
</reference>
<name>A0A9W4X655_9GLOM</name>
<organism evidence="1 2">
    <name type="scientific">Funneliformis geosporum</name>
    <dbReference type="NCBI Taxonomy" id="1117311"/>
    <lineage>
        <taxon>Eukaryota</taxon>
        <taxon>Fungi</taxon>
        <taxon>Fungi incertae sedis</taxon>
        <taxon>Mucoromycota</taxon>
        <taxon>Glomeromycotina</taxon>
        <taxon>Glomeromycetes</taxon>
        <taxon>Glomerales</taxon>
        <taxon>Glomeraceae</taxon>
        <taxon>Funneliformis</taxon>
    </lineage>
</organism>
<protein>
    <submittedName>
        <fullName evidence="1">697_t:CDS:1</fullName>
    </submittedName>
</protein>
<keyword evidence="2" id="KW-1185">Reference proteome</keyword>
<sequence length="64" mass="7227">VLKTKDLVQFALTDLVVHDLVQEEIILRKLFEDSKSLSSSIIVIGVVSGTQANANMQTWFYFVK</sequence>
<evidence type="ECO:0000313" key="1">
    <source>
        <dbReference type="EMBL" id="CAI2197750.1"/>
    </source>
</evidence>
<dbReference type="Proteomes" id="UP001153678">
    <property type="component" value="Unassembled WGS sequence"/>
</dbReference>
<gene>
    <name evidence="1" type="ORF">FWILDA_LOCUS18231</name>
</gene>